<proteinExistence type="predicted"/>
<dbReference type="GO" id="GO:0019171">
    <property type="term" value="F:(3R)-hydroxyacyl-[acyl-carrier-protein] dehydratase activity"/>
    <property type="evidence" value="ECO:0007669"/>
    <property type="project" value="TreeGrafter"/>
</dbReference>
<dbReference type="SUPFAM" id="SSF54637">
    <property type="entry name" value="Thioesterase/thiol ester dehydrase-isomerase"/>
    <property type="match status" value="1"/>
</dbReference>
<dbReference type="InterPro" id="IPR052741">
    <property type="entry name" value="Mitochondrial_HTD2"/>
</dbReference>
<reference evidence="2 3" key="1">
    <citation type="submission" date="2020-08" db="EMBL/GenBank/DDBJ databases">
        <title>Genomic Encyclopedia of Type Strains, Phase IV (KMG-IV): sequencing the most valuable type-strain genomes for metagenomic binning, comparative biology and taxonomic classification.</title>
        <authorList>
            <person name="Goeker M."/>
        </authorList>
    </citation>
    <scope>NUCLEOTIDE SEQUENCE [LARGE SCALE GENOMIC DNA]</scope>
    <source>
        <strain evidence="2 3">DSM 103737</strain>
    </source>
</reference>
<accession>A0A840C5V4</accession>
<dbReference type="RefSeq" id="WP_183317741.1">
    <property type="nucleotide sequence ID" value="NZ_JACIEN010000005.1"/>
</dbReference>
<evidence type="ECO:0000313" key="3">
    <source>
        <dbReference type="Proteomes" id="UP000577362"/>
    </source>
</evidence>
<feature type="domain" description="FAS1-like dehydratase" evidence="1">
    <location>
        <begin position="74"/>
        <end position="138"/>
    </location>
</feature>
<dbReference type="PANTHER" id="PTHR28152">
    <property type="entry name" value="HYDROXYACYL-THIOESTER DEHYDRATASE TYPE 2, MITOCHONDRIAL"/>
    <property type="match status" value="1"/>
</dbReference>
<organism evidence="2 3">
    <name type="scientific">Chelatococcus caeni</name>
    <dbReference type="NCBI Taxonomy" id="1348468"/>
    <lineage>
        <taxon>Bacteria</taxon>
        <taxon>Pseudomonadati</taxon>
        <taxon>Pseudomonadota</taxon>
        <taxon>Alphaproteobacteria</taxon>
        <taxon>Hyphomicrobiales</taxon>
        <taxon>Chelatococcaceae</taxon>
        <taxon>Chelatococcus</taxon>
    </lineage>
</organism>
<dbReference type="EMBL" id="JACIEN010000005">
    <property type="protein sequence ID" value="MBB4018988.1"/>
    <property type="molecule type" value="Genomic_DNA"/>
</dbReference>
<evidence type="ECO:0000259" key="1">
    <source>
        <dbReference type="Pfam" id="PF13452"/>
    </source>
</evidence>
<keyword evidence="3" id="KW-1185">Reference proteome</keyword>
<protein>
    <submittedName>
        <fullName evidence="2">3-methylfumaryl-CoA hydratase</fullName>
        <ecNumber evidence="2">4.2.1.153</ecNumber>
    </submittedName>
</protein>
<comment type="caution">
    <text evidence="2">The sequence shown here is derived from an EMBL/GenBank/DDBJ whole genome shotgun (WGS) entry which is preliminary data.</text>
</comment>
<gene>
    <name evidence="2" type="ORF">GGR16_004035</name>
</gene>
<name>A0A840C5V4_9HYPH</name>
<dbReference type="Pfam" id="PF13452">
    <property type="entry name" value="FAS1_DH_region"/>
    <property type="match status" value="1"/>
</dbReference>
<dbReference type="EC" id="4.2.1.153" evidence="2"/>
<dbReference type="PANTHER" id="PTHR28152:SF1">
    <property type="entry name" value="HYDROXYACYL-THIOESTER DEHYDRATASE TYPE 2, MITOCHONDRIAL"/>
    <property type="match status" value="1"/>
</dbReference>
<dbReference type="Proteomes" id="UP000577362">
    <property type="component" value="Unassembled WGS sequence"/>
</dbReference>
<sequence length="280" mass="30429">MSDWNAWLGRSERRGDDIVHSPAVRLAATLGDLTTSYHPDTATLPPLWHWLYFLDATPRADIGLDGHAAKGGFLPPIPLPRRMYAGGRFTFPGRLTFGAVAERVSTVASLAEKTGRTGPLAFVTVRHEVSQGGVLAVTEEHDIVYREAAQPGAPPAPASRAERPVEAEETVAPDEVMLFRFSALTFNGHRIHYDHPYVTGVEGYPGLIVHGPLIAMLLFEYARRSQGGRDVAAFSFRAASPLFCGTPLRLVRTAGPEAAPVFEARAEDERLVMTATVTFA</sequence>
<keyword evidence="2" id="KW-0456">Lyase</keyword>
<dbReference type="AlphaFoldDB" id="A0A840C5V4"/>
<evidence type="ECO:0000313" key="2">
    <source>
        <dbReference type="EMBL" id="MBB4018988.1"/>
    </source>
</evidence>
<dbReference type="InterPro" id="IPR039569">
    <property type="entry name" value="FAS1-like_DH_region"/>
</dbReference>
<dbReference type="Gene3D" id="3.10.129.10">
    <property type="entry name" value="Hotdog Thioesterase"/>
    <property type="match status" value="1"/>
</dbReference>
<dbReference type="InterPro" id="IPR029069">
    <property type="entry name" value="HotDog_dom_sf"/>
</dbReference>